<dbReference type="Gene3D" id="3.40.50.1000">
    <property type="entry name" value="HAD superfamily/HAD-like"/>
    <property type="match status" value="1"/>
</dbReference>
<dbReference type="Pfam" id="PF08282">
    <property type="entry name" value="Hydrolase_3"/>
    <property type="match status" value="1"/>
</dbReference>
<dbReference type="EC" id="3.1.3.-" evidence="1"/>
<dbReference type="RefSeq" id="WP_377603224.1">
    <property type="nucleotide sequence ID" value="NZ_JBHUME010000008.1"/>
</dbReference>
<name>A0ABW5PE72_9BACL</name>
<dbReference type="SFLD" id="SFLDS00003">
    <property type="entry name" value="Haloacid_Dehalogenase"/>
    <property type="match status" value="1"/>
</dbReference>
<proteinExistence type="predicted"/>
<dbReference type="NCBIfam" id="TIGR00099">
    <property type="entry name" value="Cof-subfamily"/>
    <property type="match status" value="1"/>
</dbReference>
<dbReference type="PANTHER" id="PTHR10000">
    <property type="entry name" value="PHOSPHOSERINE PHOSPHATASE"/>
    <property type="match status" value="1"/>
</dbReference>
<dbReference type="CDD" id="cd07516">
    <property type="entry name" value="HAD_Pase"/>
    <property type="match status" value="1"/>
</dbReference>
<comment type="caution">
    <text evidence="1">The sequence shown here is derived from an EMBL/GenBank/DDBJ whole genome shotgun (WGS) entry which is preliminary data.</text>
</comment>
<keyword evidence="1" id="KW-0378">Hydrolase</keyword>
<evidence type="ECO:0000313" key="1">
    <source>
        <dbReference type="EMBL" id="MFD2613221.1"/>
    </source>
</evidence>
<dbReference type="InterPro" id="IPR006379">
    <property type="entry name" value="HAD-SF_hydro_IIB"/>
</dbReference>
<dbReference type="SFLD" id="SFLDG01140">
    <property type="entry name" value="C2.B:_Phosphomannomutase_and_P"/>
    <property type="match status" value="1"/>
</dbReference>
<dbReference type="InterPro" id="IPR023214">
    <property type="entry name" value="HAD_sf"/>
</dbReference>
<dbReference type="InterPro" id="IPR036412">
    <property type="entry name" value="HAD-like_sf"/>
</dbReference>
<reference evidence="2" key="1">
    <citation type="journal article" date="2019" name="Int. J. Syst. Evol. Microbiol.">
        <title>The Global Catalogue of Microorganisms (GCM) 10K type strain sequencing project: providing services to taxonomists for standard genome sequencing and annotation.</title>
        <authorList>
            <consortium name="The Broad Institute Genomics Platform"/>
            <consortium name="The Broad Institute Genome Sequencing Center for Infectious Disease"/>
            <person name="Wu L."/>
            <person name="Ma J."/>
        </authorList>
    </citation>
    <scope>NUCLEOTIDE SEQUENCE [LARGE SCALE GENOMIC DNA]</scope>
    <source>
        <strain evidence="2">KCTC 3950</strain>
    </source>
</reference>
<dbReference type="Proteomes" id="UP001597541">
    <property type="component" value="Unassembled WGS sequence"/>
</dbReference>
<organism evidence="1 2">
    <name type="scientific">Paenibacillus gansuensis</name>
    <dbReference type="NCBI Taxonomy" id="306542"/>
    <lineage>
        <taxon>Bacteria</taxon>
        <taxon>Bacillati</taxon>
        <taxon>Bacillota</taxon>
        <taxon>Bacilli</taxon>
        <taxon>Bacillales</taxon>
        <taxon>Paenibacillaceae</taxon>
        <taxon>Paenibacillus</taxon>
    </lineage>
</organism>
<keyword evidence="2" id="KW-1185">Reference proteome</keyword>
<dbReference type="PROSITE" id="PS01228">
    <property type="entry name" value="COF_1"/>
    <property type="match status" value="1"/>
</dbReference>
<dbReference type="Gene3D" id="3.30.1240.10">
    <property type="match status" value="1"/>
</dbReference>
<gene>
    <name evidence="1" type="ORF">ACFSUF_12390</name>
</gene>
<sequence length="264" mass="29221">MPYRLIALDVDGTLLTDDHQLTENTKNTIRKVYEEGCGIVLCTGRSPVSTLPVMEKLGLSGTLITHNGAATVASADRSVIHEFSYNVAEIEPLIRYCRDHQIQFDVNTAFEMYVEQMTPEAQDMYAQFYITPKVVADVLALETPIVKFTCFAARDIIDRIEKEWALLSTELRIIRSGDAFIDVMHSHANKGSALKALAGTRNISSEEVIAIGNYYNDIEMIQFAGMGIAMDNSPDAVKAAADAVTSSNNEDGVHKAIEKYMQFN</sequence>
<dbReference type="EMBL" id="JBHUME010000008">
    <property type="protein sequence ID" value="MFD2613221.1"/>
    <property type="molecule type" value="Genomic_DNA"/>
</dbReference>
<dbReference type="InterPro" id="IPR000150">
    <property type="entry name" value="Cof"/>
</dbReference>
<accession>A0ABW5PE72</accession>
<dbReference type="PANTHER" id="PTHR10000:SF8">
    <property type="entry name" value="HAD SUPERFAMILY HYDROLASE-LIKE, TYPE 3"/>
    <property type="match status" value="1"/>
</dbReference>
<dbReference type="GO" id="GO:0016787">
    <property type="term" value="F:hydrolase activity"/>
    <property type="evidence" value="ECO:0007669"/>
    <property type="project" value="UniProtKB-KW"/>
</dbReference>
<dbReference type="SUPFAM" id="SSF56784">
    <property type="entry name" value="HAD-like"/>
    <property type="match status" value="1"/>
</dbReference>
<dbReference type="NCBIfam" id="TIGR01484">
    <property type="entry name" value="HAD-SF-IIB"/>
    <property type="match status" value="1"/>
</dbReference>
<protein>
    <submittedName>
        <fullName evidence="1">Cof-type HAD-IIB family hydrolase</fullName>
        <ecNumber evidence="1">3.1.3.-</ecNumber>
    </submittedName>
</protein>
<evidence type="ECO:0000313" key="2">
    <source>
        <dbReference type="Proteomes" id="UP001597541"/>
    </source>
</evidence>